<comment type="caution">
    <text evidence="1">The sequence shown here is derived from an EMBL/GenBank/DDBJ whole genome shotgun (WGS) entry which is preliminary data.</text>
</comment>
<proteinExistence type="predicted"/>
<dbReference type="RefSeq" id="WP_058643634.1">
    <property type="nucleotide sequence ID" value="NZ_LDSL01000132.1"/>
</dbReference>
<dbReference type="EMBL" id="LDSL01000132">
    <property type="protein sequence ID" value="KTT15864.1"/>
    <property type="molecule type" value="Genomic_DNA"/>
</dbReference>
<gene>
    <name evidence="1" type="ORF">NS331_19610</name>
</gene>
<protein>
    <submittedName>
        <fullName evidence="1">Uncharacterized protein</fullName>
    </submittedName>
</protein>
<accession>A0A147GNY3</accession>
<evidence type="ECO:0000313" key="1">
    <source>
        <dbReference type="EMBL" id="KTT15864.1"/>
    </source>
</evidence>
<dbReference type="OrthoDB" id="8902176at2"/>
<name>A0A147GNY3_9BURK</name>
<sequence>MPANRIFRSGFGAVRPRTITDKTVSGALLPGTLVFIGATQLTQATAPTGGRLAILGDRDYYGGGIALATDPVLTPYASGESGVAYLPKPDDEFLCAMAAGTYTYGQELTVGAAGRLTAAASGNVVVAHFDQAGKTATAGELCDVVIANAYTKA</sequence>
<keyword evidence="2" id="KW-1185">Reference proteome</keyword>
<dbReference type="Proteomes" id="UP000072741">
    <property type="component" value="Unassembled WGS sequence"/>
</dbReference>
<evidence type="ECO:0000313" key="2">
    <source>
        <dbReference type="Proteomes" id="UP000072741"/>
    </source>
</evidence>
<organism evidence="1 2">
    <name type="scientific">Pseudacidovorax intermedius</name>
    <dbReference type="NCBI Taxonomy" id="433924"/>
    <lineage>
        <taxon>Bacteria</taxon>
        <taxon>Pseudomonadati</taxon>
        <taxon>Pseudomonadota</taxon>
        <taxon>Betaproteobacteria</taxon>
        <taxon>Burkholderiales</taxon>
        <taxon>Comamonadaceae</taxon>
        <taxon>Pseudacidovorax</taxon>
    </lineage>
</organism>
<reference evidence="1 2" key="1">
    <citation type="journal article" date="2016" name="Front. Microbiol.">
        <title>Genomic Resource of Rice Seed Associated Bacteria.</title>
        <authorList>
            <person name="Midha S."/>
            <person name="Bansal K."/>
            <person name="Sharma S."/>
            <person name="Kumar N."/>
            <person name="Patil P.P."/>
            <person name="Chaudhry V."/>
            <person name="Patil P.B."/>
        </authorList>
    </citation>
    <scope>NUCLEOTIDE SEQUENCE [LARGE SCALE GENOMIC DNA]</scope>
    <source>
        <strain evidence="1 2">NS331</strain>
    </source>
</reference>
<dbReference type="AlphaFoldDB" id="A0A147GNY3"/>